<evidence type="ECO:0000313" key="6">
    <source>
        <dbReference type="Proteomes" id="UP000075613"/>
    </source>
</evidence>
<dbReference type="InterPro" id="IPR029061">
    <property type="entry name" value="THDP-binding"/>
</dbReference>
<evidence type="ECO:0000259" key="4">
    <source>
        <dbReference type="Pfam" id="PF02776"/>
    </source>
</evidence>
<protein>
    <submittedName>
        <fullName evidence="5">Decarboxylase</fullName>
    </submittedName>
</protein>
<dbReference type="Pfam" id="PF02775">
    <property type="entry name" value="TPP_enzyme_C"/>
    <property type="match status" value="1"/>
</dbReference>
<accession>A0A149PHJ0</accession>
<dbReference type="Proteomes" id="UP000075613">
    <property type="component" value="Unassembled WGS sequence"/>
</dbReference>
<dbReference type="Gene3D" id="3.40.50.970">
    <property type="match status" value="2"/>
</dbReference>
<dbReference type="InterPro" id="IPR045229">
    <property type="entry name" value="TPP_enz"/>
</dbReference>
<dbReference type="CDD" id="cd02002">
    <property type="entry name" value="TPP_BFDC"/>
    <property type="match status" value="1"/>
</dbReference>
<dbReference type="OrthoDB" id="2254214at2"/>
<dbReference type="EMBL" id="LRBG01000036">
    <property type="protein sequence ID" value="KXU84531.1"/>
    <property type="molecule type" value="Genomic_DNA"/>
</dbReference>
<keyword evidence="6" id="KW-1185">Reference proteome</keyword>
<dbReference type="PROSITE" id="PS00187">
    <property type="entry name" value="TPP_ENZYMES"/>
    <property type="match status" value="1"/>
</dbReference>
<dbReference type="AlphaFoldDB" id="A0A149PHJ0"/>
<evidence type="ECO:0000256" key="2">
    <source>
        <dbReference type="ARBA" id="ARBA00023052"/>
    </source>
</evidence>
<dbReference type="RefSeq" id="WP_062132163.1">
    <property type="nucleotide sequence ID" value="NZ_LRBG01000036.1"/>
</dbReference>
<dbReference type="InterPro" id="IPR012001">
    <property type="entry name" value="Thiamin_PyroP_enz_TPP-bd_dom"/>
</dbReference>
<dbReference type="GO" id="GO:0000287">
    <property type="term" value="F:magnesium ion binding"/>
    <property type="evidence" value="ECO:0007669"/>
    <property type="project" value="InterPro"/>
</dbReference>
<dbReference type="STRING" id="1399968.CI15_23680"/>
<dbReference type="PANTHER" id="PTHR18968">
    <property type="entry name" value="THIAMINE PYROPHOSPHATE ENZYMES"/>
    <property type="match status" value="1"/>
</dbReference>
<dbReference type="Pfam" id="PF02776">
    <property type="entry name" value="TPP_enzyme_N"/>
    <property type="match status" value="1"/>
</dbReference>
<dbReference type="InterPro" id="IPR000399">
    <property type="entry name" value="TPP-bd_CS"/>
</dbReference>
<dbReference type="NCBIfam" id="NF005760">
    <property type="entry name" value="PRK07586.1"/>
    <property type="match status" value="1"/>
</dbReference>
<dbReference type="SUPFAM" id="SSF52518">
    <property type="entry name" value="Thiamin diphosphate-binding fold (THDP-binding)"/>
    <property type="match status" value="2"/>
</dbReference>
<feature type="domain" description="Thiamine pyrophosphate enzyme TPP-binding" evidence="3">
    <location>
        <begin position="373"/>
        <end position="511"/>
    </location>
</feature>
<organism evidence="5 6">
    <name type="scientific">Paraburkholderia monticola</name>
    <dbReference type="NCBI Taxonomy" id="1399968"/>
    <lineage>
        <taxon>Bacteria</taxon>
        <taxon>Pseudomonadati</taxon>
        <taxon>Pseudomonadota</taxon>
        <taxon>Betaproteobacteria</taxon>
        <taxon>Burkholderiales</taxon>
        <taxon>Burkholderiaceae</taxon>
        <taxon>Paraburkholderia</taxon>
    </lineage>
</organism>
<reference evidence="5 6" key="1">
    <citation type="journal article" date="2015" name="Int. J. Syst. Evol. Microbiol.">
        <title>Burkholderia monticola sp. nov., isolated from mountain soil.</title>
        <authorList>
            <person name="Baek I."/>
            <person name="Seo B."/>
            <person name="Lee I."/>
            <person name="Yi H."/>
            <person name="Chun J."/>
        </authorList>
    </citation>
    <scope>NUCLEOTIDE SEQUENCE [LARGE SCALE GENOMIC DNA]</scope>
    <source>
        <strain evidence="5 6">JC2948</strain>
    </source>
</reference>
<dbReference type="CDD" id="cd07035">
    <property type="entry name" value="TPP_PYR_POX_like"/>
    <property type="match status" value="1"/>
</dbReference>
<dbReference type="PANTHER" id="PTHR18968:SF86">
    <property type="entry name" value="ACETOLACTATE SYNTHASE LARGE SUBUNIT ILVX-RELATED"/>
    <property type="match status" value="1"/>
</dbReference>
<dbReference type="GO" id="GO:0050660">
    <property type="term" value="F:flavin adenine dinucleotide binding"/>
    <property type="evidence" value="ECO:0007669"/>
    <property type="project" value="TreeGrafter"/>
</dbReference>
<keyword evidence="2" id="KW-0786">Thiamine pyrophosphate</keyword>
<dbReference type="GO" id="GO:0044281">
    <property type="term" value="P:small molecule metabolic process"/>
    <property type="evidence" value="ECO:0007669"/>
    <property type="project" value="UniProtKB-ARBA"/>
</dbReference>
<name>A0A149PHJ0_9BURK</name>
<dbReference type="GO" id="GO:0030976">
    <property type="term" value="F:thiamine pyrophosphate binding"/>
    <property type="evidence" value="ECO:0007669"/>
    <property type="project" value="InterPro"/>
</dbReference>
<feature type="domain" description="Thiamine pyrophosphate enzyme N-terminal TPP-binding" evidence="4">
    <location>
        <begin position="1"/>
        <end position="106"/>
    </location>
</feature>
<sequence length="514" mass="53563">MNGAESLLRSLIASGVDVCFGNPGTSEMHFVAALDAVEGMRPILGLFEGVVTGAADGYGRMAGKPAATLLHLGPGLANGLANLHNARRASSPVVNIVGDHASTHARFEAPLSSDIKGFARPVSDWIHSSSSALTVGADAARAVHASMEGAGQVATLILPADTAWSPADAVATPLPTPTPARVSGETIERIAALAQSGVRIAFLLRGKALQEPGLRAAGRIAAKTGARLLCDTFTPRLQRGAGRVPVERLPYFAEQVVDFLAGTELLVLVGAQPPVSFFAYPDKPSWLTPQGCRIAVLAHPHEDGTGALESLVEALGAQQAIARTTDLKETEFSTHGPLDGESIMRSVARHLPENAIVAEEASLAMAYYGLAASAAPHDFLTLTGGAIGNIMPVSVGASVACPERKVVNLVGDGSAMYTLQSLWTMARENLDIVTVIYSNGGYKILANELKRVGARTDGAHAASMFDLGNPSLDWVALGRGMGVESVRAESRAAFDTALAHAMKRRGPMLIEAVI</sequence>
<gene>
    <name evidence="5" type="ORF">CI15_23680</name>
</gene>
<proteinExistence type="inferred from homology"/>
<comment type="similarity">
    <text evidence="1">Belongs to the TPP enzyme family.</text>
</comment>
<evidence type="ECO:0000259" key="3">
    <source>
        <dbReference type="Pfam" id="PF02775"/>
    </source>
</evidence>
<dbReference type="InterPro" id="IPR011766">
    <property type="entry name" value="TPP_enzyme_TPP-bd"/>
</dbReference>
<evidence type="ECO:0000256" key="1">
    <source>
        <dbReference type="ARBA" id="ARBA00007812"/>
    </source>
</evidence>
<dbReference type="GO" id="GO:0003984">
    <property type="term" value="F:acetolactate synthase activity"/>
    <property type="evidence" value="ECO:0007669"/>
    <property type="project" value="TreeGrafter"/>
</dbReference>
<evidence type="ECO:0000313" key="5">
    <source>
        <dbReference type="EMBL" id="KXU84531.1"/>
    </source>
</evidence>
<comment type="caution">
    <text evidence="5">The sequence shown here is derived from an EMBL/GenBank/DDBJ whole genome shotgun (WGS) entry which is preliminary data.</text>
</comment>